<accession>A0A9N9FQF1</accession>
<feature type="chain" id="PRO_5040284932" evidence="1">
    <location>
        <begin position="26"/>
        <end position="82"/>
    </location>
</feature>
<keyword evidence="1" id="KW-0732">Signal</keyword>
<feature type="signal peptide" evidence="1">
    <location>
        <begin position="1"/>
        <end position="25"/>
    </location>
</feature>
<evidence type="ECO:0000256" key="1">
    <source>
        <dbReference type="SAM" id="SignalP"/>
    </source>
</evidence>
<sequence length="82" mass="9111">MKFTTTKFAITIFVLLAYVASITQAIGIKNGGGYLTEFQAKHAMLMDNLKDTIKELDHRMEKDTKSIKSSKITLVIALTNTS</sequence>
<gene>
    <name evidence="2" type="ORF">FMOSSE_LOCUS6631</name>
</gene>
<evidence type="ECO:0000313" key="2">
    <source>
        <dbReference type="EMBL" id="CAG8554298.1"/>
    </source>
</evidence>
<dbReference type="AlphaFoldDB" id="A0A9N9FQF1"/>
<name>A0A9N9FQF1_FUNMO</name>
<keyword evidence="3" id="KW-1185">Reference proteome</keyword>
<evidence type="ECO:0000313" key="3">
    <source>
        <dbReference type="Proteomes" id="UP000789375"/>
    </source>
</evidence>
<proteinExistence type="predicted"/>
<comment type="caution">
    <text evidence="2">The sequence shown here is derived from an EMBL/GenBank/DDBJ whole genome shotgun (WGS) entry which is preliminary data.</text>
</comment>
<dbReference type="EMBL" id="CAJVPP010001416">
    <property type="protein sequence ID" value="CAG8554298.1"/>
    <property type="molecule type" value="Genomic_DNA"/>
</dbReference>
<protein>
    <submittedName>
        <fullName evidence="2">752_t:CDS:1</fullName>
    </submittedName>
</protein>
<organism evidence="2 3">
    <name type="scientific">Funneliformis mosseae</name>
    <name type="common">Endomycorrhizal fungus</name>
    <name type="synonym">Glomus mosseae</name>
    <dbReference type="NCBI Taxonomy" id="27381"/>
    <lineage>
        <taxon>Eukaryota</taxon>
        <taxon>Fungi</taxon>
        <taxon>Fungi incertae sedis</taxon>
        <taxon>Mucoromycota</taxon>
        <taxon>Glomeromycotina</taxon>
        <taxon>Glomeromycetes</taxon>
        <taxon>Glomerales</taxon>
        <taxon>Glomeraceae</taxon>
        <taxon>Funneliformis</taxon>
    </lineage>
</organism>
<reference evidence="2" key="1">
    <citation type="submission" date="2021-06" db="EMBL/GenBank/DDBJ databases">
        <authorList>
            <person name="Kallberg Y."/>
            <person name="Tangrot J."/>
            <person name="Rosling A."/>
        </authorList>
    </citation>
    <scope>NUCLEOTIDE SEQUENCE</scope>
    <source>
        <strain evidence="2">87-6 pot B 2015</strain>
    </source>
</reference>
<dbReference type="Proteomes" id="UP000789375">
    <property type="component" value="Unassembled WGS sequence"/>
</dbReference>